<sequence length="236" mass="28069">MGGKRFLRIFLLAYSLVCALWGVSFFLLFSRLDRIIDNSSFHRFRYFLHQLPPISLIILALCITIYLLERIRILFFEKETRDFVINKKDHRFLKILHYFFIIFTLLLLSFDIYDILTSKLAWHTIFNMIDSPSMILLSLIISFLVLRWLENQSIRAIHNEAAGNSDIFRNLMLVRKGQDIARAYFNLGNIYFENKNFPKALQYFKKACKFGNKDACDKLKDLSCEEIKRDLRKENI</sequence>
<keyword evidence="4" id="KW-1185">Reference proteome</keyword>
<accession>A0A2R4VYY9</accession>
<dbReference type="Gene3D" id="1.25.40.10">
    <property type="entry name" value="Tetratricopeptide repeat domain"/>
    <property type="match status" value="1"/>
</dbReference>
<feature type="transmembrane region" description="Helical" evidence="2">
    <location>
        <begin position="7"/>
        <end position="30"/>
    </location>
</feature>
<dbReference type="InterPro" id="IPR019734">
    <property type="entry name" value="TPR_rpt"/>
</dbReference>
<evidence type="ECO:0000313" key="4">
    <source>
        <dbReference type="Proteomes" id="UP000244792"/>
    </source>
</evidence>
<feature type="transmembrane region" description="Helical" evidence="2">
    <location>
        <begin position="50"/>
        <end position="68"/>
    </location>
</feature>
<dbReference type="SMART" id="SM00028">
    <property type="entry name" value="TPR"/>
    <property type="match status" value="1"/>
</dbReference>
<evidence type="ECO:0000313" key="3">
    <source>
        <dbReference type="EMBL" id="AWB09753.1"/>
    </source>
</evidence>
<feature type="transmembrane region" description="Helical" evidence="2">
    <location>
        <begin position="95"/>
        <end position="113"/>
    </location>
</feature>
<proteinExistence type="predicted"/>
<dbReference type="AlphaFoldDB" id="A0A2R4VYY9"/>
<keyword evidence="2" id="KW-1133">Transmembrane helix</keyword>
<dbReference type="PROSITE" id="PS50005">
    <property type="entry name" value="TPR"/>
    <property type="match status" value="1"/>
</dbReference>
<keyword evidence="1" id="KW-0802">TPR repeat</keyword>
<dbReference type="PROSITE" id="PS50293">
    <property type="entry name" value="TPR_REGION"/>
    <property type="match status" value="1"/>
</dbReference>
<evidence type="ECO:0000256" key="2">
    <source>
        <dbReference type="SAM" id="Phobius"/>
    </source>
</evidence>
<dbReference type="Proteomes" id="UP000244792">
    <property type="component" value="Chromosome"/>
</dbReference>
<protein>
    <submittedName>
        <fullName evidence="3">Tetratricopeptide repeat-containing protein</fullName>
    </submittedName>
</protein>
<dbReference type="KEGG" id="taci:TDSAC_0377"/>
<organism evidence="3 4">
    <name type="scientific">Thermodesulfobium acidiphilum</name>
    <dbReference type="NCBI Taxonomy" id="1794699"/>
    <lineage>
        <taxon>Bacteria</taxon>
        <taxon>Pseudomonadati</taxon>
        <taxon>Thermodesulfobiota</taxon>
        <taxon>Thermodesulfobiia</taxon>
        <taxon>Thermodesulfobiales</taxon>
        <taxon>Thermodesulfobiaceae</taxon>
        <taxon>Thermodesulfobium</taxon>
    </lineage>
</organism>
<dbReference type="InterPro" id="IPR011990">
    <property type="entry name" value="TPR-like_helical_dom_sf"/>
</dbReference>
<feature type="transmembrane region" description="Helical" evidence="2">
    <location>
        <begin position="133"/>
        <end position="149"/>
    </location>
</feature>
<evidence type="ECO:0000256" key="1">
    <source>
        <dbReference type="PROSITE-ProRule" id="PRU00339"/>
    </source>
</evidence>
<reference evidence="3 4" key="1">
    <citation type="submission" date="2017-04" db="EMBL/GenBank/DDBJ databases">
        <title>Genomic insights into metabolism of Thermodesulfobium acidiphilum.</title>
        <authorList>
            <person name="Toshchakov S.V."/>
            <person name="Frolov E.N."/>
            <person name="Kublanov I.V."/>
            <person name="Samarov N.I."/>
            <person name="Novikov A."/>
            <person name="Lebedinsky A.V."/>
            <person name="Bonch-Osmolovskaya E.A."/>
            <person name="Chernyh N.A."/>
        </authorList>
    </citation>
    <scope>NUCLEOTIDE SEQUENCE [LARGE SCALE GENOMIC DNA]</scope>
    <source>
        <strain evidence="3 4">3127-1</strain>
    </source>
</reference>
<keyword evidence="2" id="KW-0812">Transmembrane</keyword>
<dbReference type="SMART" id="SM00671">
    <property type="entry name" value="SEL1"/>
    <property type="match status" value="1"/>
</dbReference>
<dbReference type="EMBL" id="CP020921">
    <property type="protein sequence ID" value="AWB09753.1"/>
    <property type="molecule type" value="Genomic_DNA"/>
</dbReference>
<feature type="repeat" description="TPR" evidence="1">
    <location>
        <begin position="181"/>
        <end position="214"/>
    </location>
</feature>
<dbReference type="OrthoDB" id="9769030at2"/>
<keyword evidence="2" id="KW-0472">Membrane</keyword>
<dbReference type="InterPro" id="IPR006597">
    <property type="entry name" value="Sel1-like"/>
</dbReference>
<dbReference type="SUPFAM" id="SSF81901">
    <property type="entry name" value="HCP-like"/>
    <property type="match status" value="1"/>
</dbReference>
<gene>
    <name evidence="3" type="ORF">TDSAC_0377</name>
</gene>
<dbReference type="Pfam" id="PF00515">
    <property type="entry name" value="TPR_1"/>
    <property type="match status" value="1"/>
</dbReference>
<name>A0A2R4VYY9_THEAF</name>